<dbReference type="InterPro" id="IPR011989">
    <property type="entry name" value="ARM-like"/>
</dbReference>
<evidence type="ECO:0000313" key="8">
    <source>
        <dbReference type="EMBL" id="KIH86895.1"/>
    </source>
</evidence>
<feature type="compositionally biased region" description="Acidic residues" evidence="6">
    <location>
        <begin position="78"/>
        <end position="91"/>
    </location>
</feature>
<keyword evidence="2" id="KW-0597">Phosphoprotein</keyword>
<comment type="subcellular location">
    <subcellularLocation>
        <location evidence="1">Nucleus</location>
    </subcellularLocation>
</comment>
<keyword evidence="4" id="KW-0175">Coiled coil</keyword>
<feature type="compositionally biased region" description="Basic and acidic residues" evidence="6">
    <location>
        <begin position="513"/>
        <end position="522"/>
    </location>
</feature>
<evidence type="ECO:0000256" key="6">
    <source>
        <dbReference type="SAM" id="MobiDB-lite"/>
    </source>
</evidence>
<dbReference type="InterPro" id="IPR013180">
    <property type="entry name" value="CTNNBL1_N"/>
</dbReference>
<dbReference type="InterPro" id="IPR039678">
    <property type="entry name" value="CTNNBL1"/>
</dbReference>
<keyword evidence="3" id="KW-0677">Repeat</keyword>
<feature type="compositionally biased region" description="Basic residues" evidence="6">
    <location>
        <begin position="502"/>
        <end position="512"/>
    </location>
</feature>
<feature type="domain" description="Beta-catenin-like protein 1 N-terminal" evidence="7">
    <location>
        <begin position="117"/>
        <end position="227"/>
    </location>
</feature>
<feature type="region of interest" description="Disordered" evidence="6">
    <location>
        <begin position="498"/>
        <end position="525"/>
    </location>
</feature>
<evidence type="ECO:0000256" key="3">
    <source>
        <dbReference type="ARBA" id="ARBA00022737"/>
    </source>
</evidence>
<dbReference type="Pfam" id="PF08216">
    <property type="entry name" value="CTNNBL"/>
    <property type="match status" value="2"/>
</dbReference>
<dbReference type="OrthoDB" id="1898821at2759"/>
<feature type="region of interest" description="Disordered" evidence="6">
    <location>
        <begin position="406"/>
        <end position="433"/>
    </location>
</feature>
<feature type="compositionally biased region" description="Low complexity" evidence="6">
    <location>
        <begin position="408"/>
        <end position="425"/>
    </location>
</feature>
<dbReference type="HOGENOM" id="CLU_017098_0_0_1"/>
<name>A0A0C2IIS0_9PEZI</name>
<dbReference type="Gene3D" id="1.25.10.10">
    <property type="entry name" value="Leucine-rich Repeat Variant"/>
    <property type="match status" value="1"/>
</dbReference>
<dbReference type="EMBL" id="AWTV01000011">
    <property type="protein sequence ID" value="KIH86895.1"/>
    <property type="molecule type" value="Genomic_DNA"/>
</dbReference>
<dbReference type="RefSeq" id="XP_040614905.1">
    <property type="nucleotide sequence ID" value="XM_040766461.1"/>
</dbReference>
<evidence type="ECO:0000256" key="5">
    <source>
        <dbReference type="ARBA" id="ARBA00023242"/>
    </source>
</evidence>
<keyword evidence="5" id="KW-0539">Nucleus</keyword>
<dbReference type="GeneID" id="63681382"/>
<feature type="region of interest" description="Disordered" evidence="6">
    <location>
        <begin position="112"/>
        <end position="137"/>
    </location>
</feature>
<feature type="region of interest" description="Disordered" evidence="6">
    <location>
        <begin position="1"/>
        <end position="94"/>
    </location>
</feature>
<accession>A0A0C2IIS0</accession>
<keyword evidence="9" id="KW-1185">Reference proteome</keyword>
<dbReference type="PANTHER" id="PTHR14978:SF0">
    <property type="entry name" value="BETA-CATENIN-LIKE PROTEIN 1"/>
    <property type="match status" value="1"/>
</dbReference>
<dbReference type="AlphaFoldDB" id="A0A0C2IIS0"/>
<organism evidence="8 9">
    <name type="scientific">Sporothrix brasiliensis 5110</name>
    <dbReference type="NCBI Taxonomy" id="1398154"/>
    <lineage>
        <taxon>Eukaryota</taxon>
        <taxon>Fungi</taxon>
        <taxon>Dikarya</taxon>
        <taxon>Ascomycota</taxon>
        <taxon>Pezizomycotina</taxon>
        <taxon>Sordariomycetes</taxon>
        <taxon>Sordariomycetidae</taxon>
        <taxon>Ophiostomatales</taxon>
        <taxon>Ophiostomataceae</taxon>
        <taxon>Sporothrix</taxon>
    </lineage>
</organism>
<sequence>MTSIDELFKKSGVPSKRKFEPVRDPNEIYKSVKLTPNGGSSSRLARVDDDTGDIEAGPSLPPDGEDGDGDDYGPAAPPEDDGDGDGDDEEDRFFGGGITRAEASILDYVEGRDQNAADGPGGAIKGGRKQGETGVTDGPEAFDAAWLRRTALNFEKRINRNAELRARYASDPTRFIASEADLDADIKALSILGEHPALYPEFARLGTAASLVGLLAHDNTDIAISAIEILGELTDEDVDATDEQWTALVDALLDADLVGLLVSNLARLNEDPAVDTDGVDRNGVYYALGIVENLCSLRATRAADALGRHAALLQWLLQRVQRKEHDKETVSQNKQYAAETLVTLAYRSPANCQRLVDLDAVDILLQLVAAYRRRDPERGNEEEYMADLFEALTYLVGEAAVDDDDARAQAQAQAQAKSKATATSDDPPPHKGKAKFVEAEGVELCLLMLKEGHKSRAPALKLLDHATSGLYAGDVCRTLVDAGGLKATFTLFMKGEEDAKHSKNKNKKKSKSKKDTEKESRPHAGPTAEHLLAIFSAMLRLLPADTPERIRLLAKFVEKDYEKVDQLLSLRAAYATRVDAVDRALAVPGREPTYTAEADATEAERRALADAERLSLRLEAGLFTLQTLDIILAWLVAEDDGAQEKIRSLLSAAGGKDDAFSVLRTSLQERRDELDLRTPEGKDLQEMLTALLGCL</sequence>
<dbReference type="GO" id="GO:0005681">
    <property type="term" value="C:spliceosomal complex"/>
    <property type="evidence" value="ECO:0007669"/>
    <property type="project" value="TreeGrafter"/>
</dbReference>
<dbReference type="Proteomes" id="UP000031575">
    <property type="component" value="Unassembled WGS sequence"/>
</dbReference>
<evidence type="ECO:0000259" key="7">
    <source>
        <dbReference type="SMART" id="SM01156"/>
    </source>
</evidence>
<dbReference type="SMART" id="SM01156">
    <property type="entry name" value="DUF1716"/>
    <property type="match status" value="1"/>
</dbReference>
<proteinExistence type="predicted"/>
<evidence type="ECO:0000256" key="4">
    <source>
        <dbReference type="ARBA" id="ARBA00023054"/>
    </source>
</evidence>
<dbReference type="InterPro" id="IPR016024">
    <property type="entry name" value="ARM-type_fold"/>
</dbReference>
<dbReference type="SUPFAM" id="SSF48371">
    <property type="entry name" value="ARM repeat"/>
    <property type="match status" value="1"/>
</dbReference>
<gene>
    <name evidence="8" type="ORF">SPBR_08223</name>
</gene>
<evidence type="ECO:0000256" key="2">
    <source>
        <dbReference type="ARBA" id="ARBA00022553"/>
    </source>
</evidence>
<feature type="compositionally biased region" description="Basic and acidic residues" evidence="6">
    <location>
        <begin position="17"/>
        <end position="27"/>
    </location>
</feature>
<dbReference type="PANTHER" id="PTHR14978">
    <property type="entry name" value="BETA-CATENIN-LIKE PROTEIN 1 NUCLEAR ASSOCIATED PROTEIN"/>
    <property type="match status" value="1"/>
</dbReference>
<evidence type="ECO:0000256" key="1">
    <source>
        <dbReference type="ARBA" id="ARBA00004123"/>
    </source>
</evidence>
<comment type="caution">
    <text evidence="8">The sequence shown here is derived from an EMBL/GenBank/DDBJ whole genome shotgun (WGS) entry which is preliminary data.</text>
</comment>
<protein>
    <submittedName>
        <fullName evidence="8">Beta-catenin-like protein 1</fullName>
    </submittedName>
</protein>
<dbReference type="VEuPathDB" id="FungiDB:SPBR_08223"/>
<evidence type="ECO:0000313" key="9">
    <source>
        <dbReference type="Proteomes" id="UP000031575"/>
    </source>
</evidence>
<reference evidence="8 9" key="1">
    <citation type="journal article" date="2014" name="BMC Genomics">
        <title>Comparative genomics of the major fungal agents of human and animal Sporotrichosis: Sporothrix schenckii and Sporothrix brasiliensis.</title>
        <authorList>
            <person name="Teixeira M.M."/>
            <person name="de Almeida L.G."/>
            <person name="Kubitschek-Barreira P."/>
            <person name="Alves F.L."/>
            <person name="Kioshima E.S."/>
            <person name="Abadio A.K."/>
            <person name="Fernandes L."/>
            <person name="Derengowski L.S."/>
            <person name="Ferreira K.S."/>
            <person name="Souza R.C."/>
            <person name="Ruiz J.C."/>
            <person name="de Andrade N.C."/>
            <person name="Paes H.C."/>
            <person name="Nicola A.M."/>
            <person name="Albuquerque P."/>
            <person name="Gerber A.L."/>
            <person name="Martins V.P."/>
            <person name="Peconick L.D."/>
            <person name="Neto A.V."/>
            <person name="Chaucanez C.B."/>
            <person name="Silva P.A."/>
            <person name="Cunha O.L."/>
            <person name="de Oliveira F.F."/>
            <person name="dos Santos T.C."/>
            <person name="Barros A.L."/>
            <person name="Soares M.A."/>
            <person name="de Oliveira L.M."/>
            <person name="Marini M.M."/>
            <person name="Villalobos-Duno H."/>
            <person name="Cunha M.M."/>
            <person name="de Hoog S."/>
            <person name="da Silveira J.F."/>
            <person name="Henrissat B."/>
            <person name="Nino-Vega G.A."/>
            <person name="Cisalpino P.S."/>
            <person name="Mora-Montes H.M."/>
            <person name="Almeida S.R."/>
            <person name="Stajich J.E."/>
            <person name="Lopes-Bezerra L.M."/>
            <person name="Vasconcelos A.T."/>
            <person name="Felipe M.S."/>
        </authorList>
    </citation>
    <scope>NUCLEOTIDE SEQUENCE [LARGE SCALE GENOMIC DNA]</scope>
    <source>
        <strain evidence="8 9">5110</strain>
    </source>
</reference>